<feature type="chain" id="PRO_5025605176" evidence="1">
    <location>
        <begin position="18"/>
        <end position="157"/>
    </location>
</feature>
<dbReference type="OrthoDB" id="5419608at2759"/>
<keyword evidence="3" id="KW-1185">Reference proteome</keyword>
<evidence type="ECO:0000313" key="2">
    <source>
        <dbReference type="EMBL" id="KAF1927113.1"/>
    </source>
</evidence>
<dbReference type="EMBL" id="ML978973">
    <property type="protein sequence ID" value="KAF1927113.1"/>
    <property type="molecule type" value="Genomic_DNA"/>
</dbReference>
<proteinExistence type="predicted"/>
<feature type="signal peptide" evidence="1">
    <location>
        <begin position="1"/>
        <end position="17"/>
    </location>
</feature>
<sequence length="157" mass="16552">MQLTNFVTLALASVAVAAPDFAIGSKQYSISAKDTAQLNQITKAVIDAASSWHTSVTAQPEYSSAWSELVEFQQTHSGVPEGVTATDSIIKYASTPTWYSAMPTGLKAYIEKNVKEQDELIASVIKKTTGDAARPIGMGMYVSGAFAALVGGVVMAL</sequence>
<gene>
    <name evidence="2" type="ORF">M421DRAFT_421979</name>
</gene>
<accession>A0A6A5RHZ8</accession>
<keyword evidence="1" id="KW-0732">Signal</keyword>
<name>A0A6A5RHZ8_9PLEO</name>
<protein>
    <submittedName>
        <fullName evidence="2">Uncharacterized protein</fullName>
    </submittedName>
</protein>
<evidence type="ECO:0000313" key="3">
    <source>
        <dbReference type="Proteomes" id="UP000800082"/>
    </source>
</evidence>
<reference evidence="2" key="1">
    <citation type="journal article" date="2020" name="Stud. Mycol.">
        <title>101 Dothideomycetes genomes: a test case for predicting lifestyles and emergence of pathogens.</title>
        <authorList>
            <person name="Haridas S."/>
            <person name="Albert R."/>
            <person name="Binder M."/>
            <person name="Bloem J."/>
            <person name="Labutti K."/>
            <person name="Salamov A."/>
            <person name="Andreopoulos B."/>
            <person name="Baker S."/>
            <person name="Barry K."/>
            <person name="Bills G."/>
            <person name="Bluhm B."/>
            <person name="Cannon C."/>
            <person name="Castanera R."/>
            <person name="Culley D."/>
            <person name="Daum C."/>
            <person name="Ezra D."/>
            <person name="Gonzalez J."/>
            <person name="Henrissat B."/>
            <person name="Kuo A."/>
            <person name="Liang C."/>
            <person name="Lipzen A."/>
            <person name="Lutzoni F."/>
            <person name="Magnuson J."/>
            <person name="Mondo S."/>
            <person name="Nolan M."/>
            <person name="Ohm R."/>
            <person name="Pangilinan J."/>
            <person name="Park H.-J."/>
            <person name="Ramirez L."/>
            <person name="Alfaro M."/>
            <person name="Sun H."/>
            <person name="Tritt A."/>
            <person name="Yoshinaga Y."/>
            <person name="Zwiers L.-H."/>
            <person name="Turgeon B."/>
            <person name="Goodwin S."/>
            <person name="Spatafora J."/>
            <person name="Crous P."/>
            <person name="Grigoriev I."/>
        </authorList>
    </citation>
    <scope>NUCLEOTIDE SEQUENCE</scope>
    <source>
        <strain evidence="2">CBS 183.55</strain>
    </source>
</reference>
<dbReference type="AlphaFoldDB" id="A0A6A5RHZ8"/>
<organism evidence="2 3">
    <name type="scientific">Didymella exigua CBS 183.55</name>
    <dbReference type="NCBI Taxonomy" id="1150837"/>
    <lineage>
        <taxon>Eukaryota</taxon>
        <taxon>Fungi</taxon>
        <taxon>Dikarya</taxon>
        <taxon>Ascomycota</taxon>
        <taxon>Pezizomycotina</taxon>
        <taxon>Dothideomycetes</taxon>
        <taxon>Pleosporomycetidae</taxon>
        <taxon>Pleosporales</taxon>
        <taxon>Pleosporineae</taxon>
        <taxon>Didymellaceae</taxon>
        <taxon>Didymella</taxon>
    </lineage>
</organism>
<dbReference type="RefSeq" id="XP_033447365.1">
    <property type="nucleotide sequence ID" value="XM_033593018.1"/>
</dbReference>
<dbReference type="Proteomes" id="UP000800082">
    <property type="component" value="Unassembled WGS sequence"/>
</dbReference>
<evidence type="ECO:0000256" key="1">
    <source>
        <dbReference type="SAM" id="SignalP"/>
    </source>
</evidence>
<dbReference type="GeneID" id="54350686"/>